<evidence type="ECO:0000256" key="5">
    <source>
        <dbReference type="ARBA" id="ARBA00022767"/>
    </source>
</evidence>
<comment type="subunit">
    <text evidence="2">Monomer.</text>
</comment>
<reference evidence="15" key="1">
    <citation type="submission" date="2023-03" db="EMBL/GenBank/DDBJ databases">
        <authorList>
            <person name="Julca I."/>
        </authorList>
    </citation>
    <scope>NUCLEOTIDE SEQUENCE</scope>
</reference>
<dbReference type="Pfam" id="PF01477">
    <property type="entry name" value="PLAT"/>
    <property type="match status" value="1"/>
</dbReference>
<dbReference type="GO" id="GO:0016702">
    <property type="term" value="F:oxidoreductase activity, acting on single donors with incorporation of molecular oxygen, incorporation of two atoms of oxygen"/>
    <property type="evidence" value="ECO:0007669"/>
    <property type="project" value="InterPro"/>
</dbReference>
<proteinExistence type="inferred from homology"/>
<keyword evidence="9" id="KW-0443">Lipid metabolism</keyword>
<evidence type="ECO:0000256" key="9">
    <source>
        <dbReference type="ARBA" id="ARBA00023098"/>
    </source>
</evidence>
<feature type="domain" description="Lipoxygenase" evidence="14">
    <location>
        <begin position="226"/>
        <end position="533"/>
    </location>
</feature>
<keyword evidence="16" id="KW-1185">Reference proteome</keyword>
<dbReference type="InterPro" id="IPR027433">
    <property type="entry name" value="Lipoxygenase_dom_3"/>
</dbReference>
<gene>
    <name evidence="15" type="ORF">OLC1_LOCUS4706</name>
</gene>
<sequence length="579" mass="65150">MLTAQPRSSSSIKHHHVPAAIIRRPEMVTGVGRFGGFSMQNKNAVCFRSKKRQQQVNIIRAMSGCDDILLAAKKGIGNGSSLVAPTVEVKAVISIKKRKEESINVILEEQWATLINGIGRGISMQLISEDIDPVTNSGKSVESSVKGLPKPSNSPNVVEYTLNFAVPTDFGCPGAIIVTNFLDKEFYLVNVVLHGHGGEPLVFPANTWIHSQKDNPESRIIFSNKACLPSQTPSGIKDLRREDLLSLRGSGKGERKMHERIYDYAVYNDLGDPDKSDDLARPTLGGSDERPYPRRCRTGRPPTKKDEFPNEIKITTFSAEDLLKGLLQNLVPLIVYLLFSSDSNPSSWLLQIYKLYNNVGVVLKPEEQKDSLNNENVSNLMKQIVTVAERLLKYDTSSPIKRRDRFDWLRDDQFARQTLAGANAVNIELLKAIAEKRLFIVDYHDLLLPFVEKINSLPAGRKTYASRTVFFYMPAGVLRPIVIELSLPPTSTAPRKKHIFIQGHDSTTHWIWKLAKAHVSSNDFGVHQMVNHWYVEFYYFLKVLNSICGESTSVRFIGLSRCQASFAYHILPWIKRFEV</sequence>
<evidence type="ECO:0000256" key="3">
    <source>
        <dbReference type="ARBA" id="ARBA00022516"/>
    </source>
</evidence>
<evidence type="ECO:0000259" key="14">
    <source>
        <dbReference type="PROSITE" id="PS51393"/>
    </source>
</evidence>
<dbReference type="GO" id="GO:0034440">
    <property type="term" value="P:lipid oxidation"/>
    <property type="evidence" value="ECO:0007669"/>
    <property type="project" value="InterPro"/>
</dbReference>
<keyword evidence="10" id="KW-0275">Fatty acid biosynthesis</keyword>
<dbReference type="Gene3D" id="4.10.372.10">
    <property type="entry name" value="Lipoxygenase-1, Domain 3"/>
    <property type="match status" value="1"/>
</dbReference>
<feature type="domain" description="PLAT" evidence="13">
    <location>
        <begin position="99"/>
        <end position="223"/>
    </location>
</feature>
<dbReference type="Gene3D" id="2.60.60.20">
    <property type="entry name" value="PLAT/LH2 domain"/>
    <property type="match status" value="1"/>
</dbReference>
<evidence type="ECO:0000256" key="10">
    <source>
        <dbReference type="ARBA" id="ARBA00023160"/>
    </source>
</evidence>
<dbReference type="AlphaFoldDB" id="A0AAV1CEX1"/>
<dbReference type="InterPro" id="IPR036392">
    <property type="entry name" value="PLAT/LH2_dom_sf"/>
</dbReference>
<name>A0AAV1CEX1_OLDCO</name>
<protein>
    <submittedName>
        <fullName evidence="15">OLC1v1028708C1</fullName>
    </submittedName>
</protein>
<keyword evidence="4" id="KW-0479">Metal-binding</keyword>
<dbReference type="Gene3D" id="1.20.245.10">
    <property type="entry name" value="Lipoxygenase-1, Domain 5"/>
    <property type="match status" value="1"/>
</dbReference>
<evidence type="ECO:0000256" key="6">
    <source>
        <dbReference type="ARBA" id="ARBA00022832"/>
    </source>
</evidence>
<dbReference type="InterPro" id="IPR001246">
    <property type="entry name" value="LipOase_plant"/>
</dbReference>
<dbReference type="InterPro" id="IPR036226">
    <property type="entry name" value="LipOase_C_sf"/>
</dbReference>
<keyword evidence="6" id="KW-0276">Fatty acid metabolism</keyword>
<evidence type="ECO:0000259" key="13">
    <source>
        <dbReference type="PROSITE" id="PS50095"/>
    </source>
</evidence>
<dbReference type="PANTHER" id="PTHR11771">
    <property type="entry name" value="LIPOXYGENASE"/>
    <property type="match status" value="1"/>
</dbReference>
<comment type="caution">
    <text evidence="11">Lacks conserved residue(s) required for the propagation of feature annotation.</text>
</comment>
<evidence type="ECO:0000256" key="1">
    <source>
        <dbReference type="ARBA" id="ARBA00009419"/>
    </source>
</evidence>
<keyword evidence="7" id="KW-0223">Dioxygenase</keyword>
<dbReference type="EMBL" id="OX459119">
    <property type="protein sequence ID" value="CAI9093249.1"/>
    <property type="molecule type" value="Genomic_DNA"/>
</dbReference>
<dbReference type="Gene3D" id="3.10.450.60">
    <property type="match status" value="1"/>
</dbReference>
<dbReference type="PROSITE" id="PS50095">
    <property type="entry name" value="PLAT"/>
    <property type="match status" value="1"/>
</dbReference>
<dbReference type="PRINTS" id="PR00468">
    <property type="entry name" value="PLTLPOXGNASE"/>
</dbReference>
<keyword evidence="8" id="KW-0560">Oxidoreductase</keyword>
<dbReference type="SUPFAM" id="SSF48484">
    <property type="entry name" value="Lipoxigenase"/>
    <property type="match status" value="1"/>
</dbReference>
<dbReference type="SMART" id="SM00308">
    <property type="entry name" value="LH2"/>
    <property type="match status" value="1"/>
</dbReference>
<keyword evidence="3" id="KW-0444">Lipid biosynthesis</keyword>
<keyword evidence="5" id="KW-0925">Oxylipin biosynthesis</keyword>
<evidence type="ECO:0000313" key="15">
    <source>
        <dbReference type="EMBL" id="CAI9093249.1"/>
    </source>
</evidence>
<dbReference type="GO" id="GO:0046872">
    <property type="term" value="F:metal ion binding"/>
    <property type="evidence" value="ECO:0007669"/>
    <property type="project" value="UniProtKB-KW"/>
</dbReference>
<accession>A0AAV1CEX1</accession>
<dbReference type="Gene3D" id="4.10.375.10">
    <property type="entry name" value="Lipoxygenase-1, Domain 2"/>
    <property type="match status" value="1"/>
</dbReference>
<dbReference type="InterPro" id="IPR013819">
    <property type="entry name" value="LipOase_C"/>
</dbReference>
<dbReference type="PROSITE" id="PS51393">
    <property type="entry name" value="LIPOXYGENASE_3"/>
    <property type="match status" value="1"/>
</dbReference>
<organism evidence="15 16">
    <name type="scientific">Oldenlandia corymbosa var. corymbosa</name>
    <dbReference type="NCBI Taxonomy" id="529605"/>
    <lineage>
        <taxon>Eukaryota</taxon>
        <taxon>Viridiplantae</taxon>
        <taxon>Streptophyta</taxon>
        <taxon>Embryophyta</taxon>
        <taxon>Tracheophyta</taxon>
        <taxon>Spermatophyta</taxon>
        <taxon>Magnoliopsida</taxon>
        <taxon>eudicotyledons</taxon>
        <taxon>Gunneridae</taxon>
        <taxon>Pentapetalae</taxon>
        <taxon>asterids</taxon>
        <taxon>lamiids</taxon>
        <taxon>Gentianales</taxon>
        <taxon>Rubiaceae</taxon>
        <taxon>Rubioideae</taxon>
        <taxon>Spermacoceae</taxon>
        <taxon>Hedyotis-Oldenlandia complex</taxon>
        <taxon>Oldenlandia</taxon>
    </lineage>
</organism>
<evidence type="ECO:0000256" key="11">
    <source>
        <dbReference type="PROSITE-ProRule" id="PRU00152"/>
    </source>
</evidence>
<evidence type="ECO:0000256" key="8">
    <source>
        <dbReference type="ARBA" id="ARBA00023002"/>
    </source>
</evidence>
<evidence type="ECO:0000256" key="7">
    <source>
        <dbReference type="ARBA" id="ARBA00022964"/>
    </source>
</evidence>
<comment type="similarity">
    <text evidence="1">Belongs to the lipoxygenase family.</text>
</comment>
<dbReference type="GO" id="GO:0006633">
    <property type="term" value="P:fatty acid biosynthetic process"/>
    <property type="evidence" value="ECO:0007669"/>
    <property type="project" value="UniProtKB-KW"/>
</dbReference>
<feature type="region of interest" description="Disordered" evidence="12">
    <location>
        <begin position="273"/>
        <end position="307"/>
    </location>
</feature>
<evidence type="ECO:0000256" key="4">
    <source>
        <dbReference type="ARBA" id="ARBA00022723"/>
    </source>
</evidence>
<dbReference type="GO" id="GO:0031408">
    <property type="term" value="P:oxylipin biosynthetic process"/>
    <property type="evidence" value="ECO:0007669"/>
    <property type="project" value="UniProtKB-KW"/>
</dbReference>
<evidence type="ECO:0000256" key="2">
    <source>
        <dbReference type="ARBA" id="ARBA00011245"/>
    </source>
</evidence>
<dbReference type="SUPFAM" id="SSF49723">
    <property type="entry name" value="Lipase/lipooxygenase domain (PLAT/LH2 domain)"/>
    <property type="match status" value="1"/>
</dbReference>
<evidence type="ECO:0000256" key="12">
    <source>
        <dbReference type="SAM" id="MobiDB-lite"/>
    </source>
</evidence>
<dbReference type="Pfam" id="PF00305">
    <property type="entry name" value="Lipoxygenase"/>
    <property type="match status" value="1"/>
</dbReference>
<dbReference type="Proteomes" id="UP001161247">
    <property type="component" value="Chromosome 2"/>
</dbReference>
<evidence type="ECO:0000313" key="16">
    <source>
        <dbReference type="Proteomes" id="UP001161247"/>
    </source>
</evidence>
<dbReference type="InterPro" id="IPR000907">
    <property type="entry name" value="LipOase"/>
</dbReference>
<dbReference type="InterPro" id="IPR001024">
    <property type="entry name" value="PLAT/LH2_dom"/>
</dbReference>